<dbReference type="EMBL" id="MU394342">
    <property type="protein sequence ID" value="KAI6084105.1"/>
    <property type="molecule type" value="Genomic_DNA"/>
</dbReference>
<sequence length="569" mass="64614">MATVIPGNVSEKVILADEIEIGPNDEDGVTGAIPPLGKPKEHKRLWFQKSKQYNPNDIATQPSVYDNADVATQYQPRDDWENLHRFDPLARWIWGEETKVVRKVDWRIMTWTAIMFTAMELDRANLAQSLTDNFLEDMHMTTNDYNLGNTIYALCFLAGEFPAQLLAKWLGPDRWIPSQIVLFSVVSASQFALSGRSSFLACRALLAFLQGGFIPECVLYLSYFYKHHELTIRLGFFWTGMFLADILAAIIAFGLLHMRGVQGRSGWRWLFLIEGLLTGIVGLSSYIMMPPGPTQTASWSRGKNGWFTPREETIMVNRIIRDDPSKGTMHNRQPITPKLLWKSLTDIDLWPLYCIGLTFNIPTFSPQQYLNLSLRGLGFDTFQTNLLSIPYLVLKIITMMALATLAEYTGQLAACASIFQIWCLPFLIYLRVVDTTKASKWLTWGMISLLLAAPLGHPVQVGWISRNSNTVRSRAVGAALYNMFLQAGVIISSNIYRADDAPLYRRGNSILIGILSLNLVLYVLAKAYYVRRNRVRERKWNSMTPEEQLVYLADHQDAGNKRLDFRLAS</sequence>
<protein>
    <submittedName>
        <fullName evidence="1">MFS general substrate transporter</fullName>
    </submittedName>
</protein>
<dbReference type="Proteomes" id="UP001497680">
    <property type="component" value="Unassembled WGS sequence"/>
</dbReference>
<accession>A0ACC0CUH5</accession>
<evidence type="ECO:0000313" key="1">
    <source>
        <dbReference type="EMBL" id="KAI6084105.1"/>
    </source>
</evidence>
<proteinExistence type="predicted"/>
<name>A0ACC0CUH5_9PEZI</name>
<evidence type="ECO:0000313" key="2">
    <source>
        <dbReference type="Proteomes" id="UP001497680"/>
    </source>
</evidence>
<organism evidence="1 2">
    <name type="scientific">Hypoxylon rubiginosum</name>
    <dbReference type="NCBI Taxonomy" id="110542"/>
    <lineage>
        <taxon>Eukaryota</taxon>
        <taxon>Fungi</taxon>
        <taxon>Dikarya</taxon>
        <taxon>Ascomycota</taxon>
        <taxon>Pezizomycotina</taxon>
        <taxon>Sordariomycetes</taxon>
        <taxon>Xylariomycetidae</taxon>
        <taxon>Xylariales</taxon>
        <taxon>Hypoxylaceae</taxon>
        <taxon>Hypoxylon</taxon>
    </lineage>
</organism>
<keyword evidence="2" id="KW-1185">Reference proteome</keyword>
<reference evidence="1 2" key="1">
    <citation type="journal article" date="2022" name="New Phytol.">
        <title>Ecological generalism drives hyperdiversity of secondary metabolite gene clusters in xylarialean endophytes.</title>
        <authorList>
            <person name="Franco M.E.E."/>
            <person name="Wisecaver J.H."/>
            <person name="Arnold A.E."/>
            <person name="Ju Y.M."/>
            <person name="Slot J.C."/>
            <person name="Ahrendt S."/>
            <person name="Moore L.P."/>
            <person name="Eastman K.E."/>
            <person name="Scott K."/>
            <person name="Konkel Z."/>
            <person name="Mondo S.J."/>
            <person name="Kuo A."/>
            <person name="Hayes R.D."/>
            <person name="Haridas S."/>
            <person name="Andreopoulos B."/>
            <person name="Riley R."/>
            <person name="LaButti K."/>
            <person name="Pangilinan J."/>
            <person name="Lipzen A."/>
            <person name="Amirebrahimi M."/>
            <person name="Yan J."/>
            <person name="Adam C."/>
            <person name="Keymanesh K."/>
            <person name="Ng V."/>
            <person name="Louie K."/>
            <person name="Northen T."/>
            <person name="Drula E."/>
            <person name="Henrissat B."/>
            <person name="Hsieh H.M."/>
            <person name="Youens-Clark K."/>
            <person name="Lutzoni F."/>
            <person name="Miadlikowska J."/>
            <person name="Eastwood D.C."/>
            <person name="Hamelin R.C."/>
            <person name="Grigoriev I.V."/>
            <person name="U'Ren J.M."/>
        </authorList>
    </citation>
    <scope>NUCLEOTIDE SEQUENCE [LARGE SCALE GENOMIC DNA]</scope>
    <source>
        <strain evidence="1 2">ER1909</strain>
    </source>
</reference>
<gene>
    <name evidence="1" type="ORF">F4821DRAFT_178988</name>
</gene>
<comment type="caution">
    <text evidence="1">The sequence shown here is derived from an EMBL/GenBank/DDBJ whole genome shotgun (WGS) entry which is preliminary data.</text>
</comment>